<dbReference type="Gene3D" id="1.10.10.10">
    <property type="entry name" value="Winged helix-like DNA-binding domain superfamily/Winged helix DNA-binding domain"/>
    <property type="match status" value="1"/>
</dbReference>
<dbReference type="PANTHER" id="PTHR30537">
    <property type="entry name" value="HTH-TYPE TRANSCRIPTIONAL REGULATOR"/>
    <property type="match status" value="1"/>
</dbReference>
<dbReference type="PROSITE" id="PS50931">
    <property type="entry name" value="HTH_LYSR"/>
    <property type="match status" value="1"/>
</dbReference>
<keyword evidence="4" id="KW-0804">Transcription</keyword>
<dbReference type="InterPro" id="IPR000847">
    <property type="entry name" value="LysR_HTH_N"/>
</dbReference>
<accession>A0ABP8GFS0</accession>
<name>A0ABP8GFS0_9BURK</name>
<proteinExistence type="inferred from homology"/>
<evidence type="ECO:0000256" key="2">
    <source>
        <dbReference type="ARBA" id="ARBA00023015"/>
    </source>
</evidence>
<dbReference type="Proteomes" id="UP001501671">
    <property type="component" value="Unassembled WGS sequence"/>
</dbReference>
<evidence type="ECO:0000256" key="4">
    <source>
        <dbReference type="ARBA" id="ARBA00023163"/>
    </source>
</evidence>
<feature type="domain" description="HTH lysR-type" evidence="5">
    <location>
        <begin position="13"/>
        <end position="66"/>
    </location>
</feature>
<dbReference type="InterPro" id="IPR036388">
    <property type="entry name" value="WH-like_DNA-bd_sf"/>
</dbReference>
<dbReference type="Pfam" id="PF00126">
    <property type="entry name" value="HTH_1"/>
    <property type="match status" value="1"/>
</dbReference>
<evidence type="ECO:0000313" key="6">
    <source>
        <dbReference type="EMBL" id="GAA4323464.1"/>
    </source>
</evidence>
<dbReference type="CDD" id="cd08479">
    <property type="entry name" value="PBP2_CrgA_like_9"/>
    <property type="match status" value="1"/>
</dbReference>
<organism evidence="6 7">
    <name type="scientific">Pigmentiphaga soli</name>
    <dbReference type="NCBI Taxonomy" id="1007095"/>
    <lineage>
        <taxon>Bacteria</taxon>
        <taxon>Pseudomonadati</taxon>
        <taxon>Pseudomonadota</taxon>
        <taxon>Betaproteobacteria</taxon>
        <taxon>Burkholderiales</taxon>
        <taxon>Alcaligenaceae</taxon>
        <taxon>Pigmentiphaga</taxon>
    </lineage>
</organism>
<dbReference type="InterPro" id="IPR005119">
    <property type="entry name" value="LysR_subst-bd"/>
</dbReference>
<comment type="similarity">
    <text evidence="1">Belongs to the LysR transcriptional regulatory family.</text>
</comment>
<dbReference type="Pfam" id="PF03466">
    <property type="entry name" value="LysR_substrate"/>
    <property type="match status" value="1"/>
</dbReference>
<evidence type="ECO:0000256" key="1">
    <source>
        <dbReference type="ARBA" id="ARBA00009437"/>
    </source>
</evidence>
<dbReference type="PANTHER" id="PTHR30537:SF5">
    <property type="entry name" value="HTH-TYPE TRANSCRIPTIONAL ACTIVATOR TTDR-RELATED"/>
    <property type="match status" value="1"/>
</dbReference>
<evidence type="ECO:0000259" key="5">
    <source>
        <dbReference type="PROSITE" id="PS50931"/>
    </source>
</evidence>
<evidence type="ECO:0000256" key="3">
    <source>
        <dbReference type="ARBA" id="ARBA00023125"/>
    </source>
</evidence>
<keyword evidence="7" id="KW-1185">Reference proteome</keyword>
<dbReference type="SUPFAM" id="SSF53850">
    <property type="entry name" value="Periplasmic binding protein-like II"/>
    <property type="match status" value="1"/>
</dbReference>
<keyword evidence="2" id="KW-0805">Transcription regulation</keyword>
<dbReference type="EMBL" id="BAABFO010000001">
    <property type="protein sequence ID" value="GAA4323464.1"/>
    <property type="molecule type" value="Genomic_DNA"/>
</dbReference>
<dbReference type="InterPro" id="IPR036390">
    <property type="entry name" value="WH_DNA-bd_sf"/>
</dbReference>
<dbReference type="InterPro" id="IPR058163">
    <property type="entry name" value="LysR-type_TF_proteobact-type"/>
</dbReference>
<gene>
    <name evidence="6" type="ORF">GCM10023144_04320</name>
</gene>
<reference evidence="7" key="1">
    <citation type="journal article" date="2019" name="Int. J. Syst. Evol. Microbiol.">
        <title>The Global Catalogue of Microorganisms (GCM) 10K type strain sequencing project: providing services to taxonomists for standard genome sequencing and annotation.</title>
        <authorList>
            <consortium name="The Broad Institute Genomics Platform"/>
            <consortium name="The Broad Institute Genome Sequencing Center for Infectious Disease"/>
            <person name="Wu L."/>
            <person name="Ma J."/>
        </authorList>
    </citation>
    <scope>NUCLEOTIDE SEQUENCE [LARGE SCALE GENOMIC DNA]</scope>
    <source>
        <strain evidence="7">JCM 17666</strain>
    </source>
</reference>
<protein>
    <submittedName>
        <fullName evidence="6">LysR family transcriptional regulator</fullName>
    </submittedName>
</protein>
<evidence type="ECO:0000313" key="7">
    <source>
        <dbReference type="Proteomes" id="UP001501671"/>
    </source>
</evidence>
<dbReference type="SUPFAM" id="SSF46785">
    <property type="entry name" value="Winged helix' DNA-binding domain"/>
    <property type="match status" value="1"/>
</dbReference>
<sequence length="301" mass="34352">MKINQKETTVTSQLEFFVVLANHGSLAATARALDMTPPAVTKRLAQLEARLGVRLVNRSTRRLSLTHEGELLRDQSARILADIRNMETMISEQKGQVRGLLRINATLGFGRQRIALLASQFARQHPDIELDLHVSDRPLDLIEQHFDLGVRFGVLPDRRLVARRLMRNRRFLCASPAYLKRHGRPRTPADLLAHRCIIHNQNDEPHGVWRFHRGANSEVVKVRGALSSNDGDIARGWVLDGHGIMIRSEWDVNRYLDAGRLELVLPEYQLEPADLFVYFPSRANLPARVRLFVDFLAAQFR</sequence>
<keyword evidence="3" id="KW-0238">DNA-binding</keyword>
<comment type="caution">
    <text evidence="6">The sequence shown here is derived from an EMBL/GenBank/DDBJ whole genome shotgun (WGS) entry which is preliminary data.</text>
</comment>
<dbReference type="Gene3D" id="3.40.190.290">
    <property type="match status" value="1"/>
</dbReference>